<feature type="region of interest" description="Disordered" evidence="1">
    <location>
        <begin position="240"/>
        <end position="269"/>
    </location>
</feature>
<reference evidence="2" key="1">
    <citation type="submission" date="2015-01" db="EMBL/GenBank/DDBJ databases">
        <title>Transcriptome Assembly of Fopius arisanus.</title>
        <authorList>
            <person name="Geib S."/>
        </authorList>
    </citation>
    <scope>NUCLEOTIDE SEQUENCE</scope>
</reference>
<protein>
    <submittedName>
        <fullName evidence="2">Bmp2k_0 protein</fullName>
    </submittedName>
</protein>
<feature type="region of interest" description="Disordered" evidence="1">
    <location>
        <begin position="1"/>
        <end position="50"/>
    </location>
</feature>
<proteinExistence type="predicted"/>
<feature type="region of interest" description="Disordered" evidence="1">
    <location>
        <begin position="98"/>
        <end position="118"/>
    </location>
</feature>
<feature type="compositionally biased region" description="Polar residues" evidence="1">
    <location>
        <begin position="98"/>
        <end position="109"/>
    </location>
</feature>
<evidence type="ECO:0000256" key="1">
    <source>
        <dbReference type="SAM" id="MobiDB-lite"/>
    </source>
</evidence>
<dbReference type="EMBL" id="GBYB01011873">
    <property type="protein sequence ID" value="JAG81640.1"/>
    <property type="molecule type" value="Transcribed_RNA"/>
</dbReference>
<sequence length="291" mass="31524">MTSDDCRPVSGFMNPFSKKGFPEKEPPVYENFDPATFLPQNPSTSTSTLSSVISSSKFGAVAVNAKSSSANRDDSPKDLFGSIPFDDFTSLSVNSLQRPTSLPLSQSPTFDDGGLSSTLPSTALSSHSVQHGGISLYQQVPQTYVIQPIATRSIHTARIIVNATNSVASDLTQDSPMSPEPLVADDSPKFKKEKFVKSEKVKYHLINENRNDMINVLPVKGSGKHKGGVYKKVKGKKSGGVTGGFSNMSFEDFPSDDNDDRGAGNRVAPFEVFRDGEKRFGSLKRRSNPFT</sequence>
<gene>
    <name evidence="2" type="primary">Bmp2k_0</name>
    <name evidence="2" type="ORF">g.14183</name>
</gene>
<evidence type="ECO:0000313" key="2">
    <source>
        <dbReference type="EMBL" id="JAG81640.1"/>
    </source>
</evidence>
<dbReference type="AlphaFoldDB" id="A0A0C9QBR4"/>
<name>A0A0C9QBR4_9HYME</name>
<organism evidence="2">
    <name type="scientific">Fopius arisanus</name>
    <dbReference type="NCBI Taxonomy" id="64838"/>
    <lineage>
        <taxon>Eukaryota</taxon>
        <taxon>Metazoa</taxon>
        <taxon>Ecdysozoa</taxon>
        <taxon>Arthropoda</taxon>
        <taxon>Hexapoda</taxon>
        <taxon>Insecta</taxon>
        <taxon>Pterygota</taxon>
        <taxon>Neoptera</taxon>
        <taxon>Endopterygota</taxon>
        <taxon>Hymenoptera</taxon>
        <taxon>Apocrita</taxon>
        <taxon>Ichneumonoidea</taxon>
        <taxon>Braconidae</taxon>
        <taxon>Opiinae</taxon>
        <taxon>Fopius</taxon>
    </lineage>
</organism>
<accession>A0A0C9QBR4</accession>